<protein>
    <submittedName>
        <fullName evidence="2">10989_t:CDS:1</fullName>
    </submittedName>
</protein>
<sequence length="105" mass="11916">MLNKGGEDAHLNNTKVLMSGNSVSTLRSRFKGLNQLIEVFKPINIRVYVDHKLNDVVILHDPKDDEENDDFLRHANEFNPTLIVPNVAHPHPRCNNSPQAPISKR</sequence>
<evidence type="ECO:0000313" key="2">
    <source>
        <dbReference type="EMBL" id="CAG8647945.1"/>
    </source>
</evidence>
<proteinExistence type="predicted"/>
<keyword evidence="3" id="KW-1185">Reference proteome</keyword>
<evidence type="ECO:0000313" key="3">
    <source>
        <dbReference type="Proteomes" id="UP000789901"/>
    </source>
</evidence>
<dbReference type="EMBL" id="CAJVQB010004875">
    <property type="protein sequence ID" value="CAG8647945.1"/>
    <property type="molecule type" value="Genomic_DNA"/>
</dbReference>
<name>A0ABN7USC3_GIGMA</name>
<feature type="non-terminal residue" evidence="2">
    <location>
        <position position="105"/>
    </location>
</feature>
<gene>
    <name evidence="2" type="ORF">GMARGA_LOCUS9200</name>
</gene>
<feature type="region of interest" description="Disordered" evidence="1">
    <location>
        <begin position="84"/>
        <end position="105"/>
    </location>
</feature>
<organism evidence="2 3">
    <name type="scientific">Gigaspora margarita</name>
    <dbReference type="NCBI Taxonomy" id="4874"/>
    <lineage>
        <taxon>Eukaryota</taxon>
        <taxon>Fungi</taxon>
        <taxon>Fungi incertae sedis</taxon>
        <taxon>Mucoromycota</taxon>
        <taxon>Glomeromycotina</taxon>
        <taxon>Glomeromycetes</taxon>
        <taxon>Diversisporales</taxon>
        <taxon>Gigasporaceae</taxon>
        <taxon>Gigaspora</taxon>
    </lineage>
</organism>
<accession>A0ABN7USC3</accession>
<dbReference type="Proteomes" id="UP000789901">
    <property type="component" value="Unassembled WGS sequence"/>
</dbReference>
<reference evidence="2 3" key="1">
    <citation type="submission" date="2021-06" db="EMBL/GenBank/DDBJ databases">
        <authorList>
            <person name="Kallberg Y."/>
            <person name="Tangrot J."/>
            <person name="Rosling A."/>
        </authorList>
    </citation>
    <scope>NUCLEOTIDE SEQUENCE [LARGE SCALE GENOMIC DNA]</scope>
    <source>
        <strain evidence="2 3">120-4 pot B 10/14</strain>
    </source>
</reference>
<feature type="compositionally biased region" description="Polar residues" evidence="1">
    <location>
        <begin position="94"/>
        <end position="105"/>
    </location>
</feature>
<comment type="caution">
    <text evidence="2">The sequence shown here is derived from an EMBL/GenBank/DDBJ whole genome shotgun (WGS) entry which is preliminary data.</text>
</comment>
<evidence type="ECO:0000256" key="1">
    <source>
        <dbReference type="SAM" id="MobiDB-lite"/>
    </source>
</evidence>